<comment type="caution">
    <text evidence="5">The sequence shown here is derived from an EMBL/GenBank/DDBJ whole genome shotgun (WGS) entry which is preliminary data.</text>
</comment>
<dbReference type="InterPro" id="IPR007331">
    <property type="entry name" value="Htaa"/>
</dbReference>
<evidence type="ECO:0000313" key="5">
    <source>
        <dbReference type="EMBL" id="NIH53778.1"/>
    </source>
</evidence>
<feature type="domain" description="Htaa" evidence="4">
    <location>
        <begin position="640"/>
        <end position="797"/>
    </location>
</feature>
<evidence type="ECO:0000256" key="2">
    <source>
        <dbReference type="SAM" id="Phobius"/>
    </source>
</evidence>
<dbReference type="Pfam" id="PF04213">
    <property type="entry name" value="HtaA"/>
    <property type="match status" value="3"/>
</dbReference>
<keyword evidence="6" id="KW-1185">Reference proteome</keyword>
<accession>A0A7X5R186</accession>
<dbReference type="RefSeq" id="WP_167149671.1">
    <property type="nucleotide sequence ID" value="NZ_JAAMOX010000001.1"/>
</dbReference>
<gene>
    <name evidence="5" type="ORF">FHX76_001646</name>
</gene>
<keyword evidence="3" id="KW-0732">Signal</keyword>
<dbReference type="AlphaFoldDB" id="A0A7X5R186"/>
<dbReference type="Proteomes" id="UP000541033">
    <property type="component" value="Unassembled WGS sequence"/>
</dbReference>
<evidence type="ECO:0000256" key="1">
    <source>
        <dbReference type="SAM" id="MobiDB-lite"/>
    </source>
</evidence>
<evidence type="ECO:0000259" key="4">
    <source>
        <dbReference type="Pfam" id="PF04213"/>
    </source>
</evidence>
<feature type="chain" id="PRO_5030577191" evidence="3">
    <location>
        <begin position="38"/>
        <end position="1138"/>
    </location>
</feature>
<keyword evidence="2" id="KW-0812">Transmembrane</keyword>
<feature type="domain" description="Htaa" evidence="4">
    <location>
        <begin position="922"/>
        <end position="1069"/>
    </location>
</feature>
<feature type="signal peptide" evidence="3">
    <location>
        <begin position="1"/>
        <end position="37"/>
    </location>
</feature>
<dbReference type="NCBIfam" id="TIGR01167">
    <property type="entry name" value="LPXTG_anchor"/>
    <property type="match status" value="1"/>
</dbReference>
<reference evidence="5 6" key="1">
    <citation type="submission" date="2020-02" db="EMBL/GenBank/DDBJ databases">
        <title>Sequencing the genomes of 1000 actinobacteria strains.</title>
        <authorList>
            <person name="Klenk H.-P."/>
        </authorList>
    </citation>
    <scope>NUCLEOTIDE SEQUENCE [LARGE SCALE GENOMIC DNA]</scope>
    <source>
        <strain evidence="5 6">DSM 27960</strain>
    </source>
</reference>
<organism evidence="5 6">
    <name type="scientific">Lysinibacter cavernae</name>
    <dbReference type="NCBI Taxonomy" id="1640652"/>
    <lineage>
        <taxon>Bacteria</taxon>
        <taxon>Bacillati</taxon>
        <taxon>Actinomycetota</taxon>
        <taxon>Actinomycetes</taxon>
        <taxon>Micrococcales</taxon>
        <taxon>Microbacteriaceae</taxon>
        <taxon>Lysinibacter</taxon>
    </lineage>
</organism>
<sequence>MGVARRKRQGFSRWTAAATATLVALGGVFFSPSVVFANDDPAAIEQVVEAETPAPVPAPDEQPAPADEAPVAEQPAAPAEVPTADAPAPAAEAPAPEAAAAPAPAVAPLVAAALPTQTATLKENGGALSWGFKASWRNYVTTFAGGTISTYAGATVQGDGTYSFPESSDSDYNSLTGEGTAKYFGGVDFLGTGHGFDLRMQNPWVTVAADGTVTVSAETSVSSTANPETVARVTVATFAGVPGQPTASDTQVSWASMPGVISPTIAPSDLSRYAGQASDNLAFSAAATEDAPVTPVFEPKVEVFKADGVTPIAQSEVHVGDSIVVKGSGFDPAANVGGRGIPIPATLPQGNYIVFGSFLENWRPSAEAPATARVGGPQKWATTQATLDGIPERYKSAVENQWTELDASGSFTATLEMTEFTGAKAPLDAGRFGVYTYGAGSVNNAAQEKFVPVNFTNAAAPVAPVFEPKIEVFKADGVTPLSNASVVDGDTIVVKGTGFDPASNVGGAGVPIPATLPQGTFVVFGSFASNWKPSANVPSSQRAINNESRKWALAESVLNQVPEEHRETIRGQWVNLAADGSFTAELKIASPATPIAGGNWGVYTYAGGLGNPNASQELSVPVNYTAKTVDPDPGTETPTGALNWAFKSEWSNYVLGMASGQINAVNGATKSAGNVFGFAQATGSTYDTAKKTGVIKYSGAIQFVSELHGFDIVLQNPWVTFAADGSAVISAEMSTSDTSGFTVARVDIAKLASSAGILAADTGVVNWANLSTTLLPTLEPSTLKGFYSNTAGAPVSFTYGGSKDEVVTPPTPKKPVVTSNVQTVSQGAEMIFTAKNYAANEKVDITVYSTPVKVGTNPTANADGEISQSWTVPADFELGEHRVEIVGASGTATATFTVVEPITTSPIVDPNKPCVANSVAGASFAWGVRDSFVSYINGPAAKGAASIGWGSGSGTFNQTDSIGKVAFGGGATFTGHGTILNIVMSNPQVQITGPNTGVLLMDVTSNDSTGKPNVSASGLTLATLSLPAAVKSGGTVSWSGVGVTLTTAGAQVFDGYYKAGEAMNSASFSFPLGAEVACDDYSNPASYAAGGKLAHTGSDSNGLMGLLAVTMLLGLGLVVIRRRRLNDVPAVSTMVSQR</sequence>
<feature type="transmembrane region" description="Helical" evidence="2">
    <location>
        <begin position="1102"/>
        <end position="1120"/>
    </location>
</feature>
<keyword evidence="2" id="KW-1133">Transmembrane helix</keyword>
<name>A0A7X5R186_9MICO</name>
<dbReference type="EMBL" id="JAAMOX010000001">
    <property type="protein sequence ID" value="NIH53778.1"/>
    <property type="molecule type" value="Genomic_DNA"/>
</dbReference>
<proteinExistence type="predicted"/>
<protein>
    <submittedName>
        <fullName evidence="5">LPXTG-motif cell wall-anchored protein</fullName>
    </submittedName>
</protein>
<feature type="region of interest" description="Disordered" evidence="1">
    <location>
        <begin position="51"/>
        <end position="99"/>
    </location>
</feature>
<feature type="compositionally biased region" description="Low complexity" evidence="1">
    <location>
        <begin position="63"/>
        <end position="99"/>
    </location>
</feature>
<evidence type="ECO:0000313" key="6">
    <source>
        <dbReference type="Proteomes" id="UP000541033"/>
    </source>
</evidence>
<keyword evidence="2" id="KW-0472">Membrane</keyword>
<feature type="domain" description="Htaa" evidence="4">
    <location>
        <begin position="126"/>
        <end position="264"/>
    </location>
</feature>
<evidence type="ECO:0000256" key="3">
    <source>
        <dbReference type="SAM" id="SignalP"/>
    </source>
</evidence>